<comment type="similarity">
    <text evidence="1">Belongs to the sulfatase family.</text>
</comment>
<comment type="PTM">
    <text evidence="2">The conversion to 3-oxoalanine (also known as C-formylglycine, FGly), of a serine or cysteine residue in prokaryotes and of a cysteine residue in eukaryotes, is critical for catalytic activity.</text>
</comment>
<dbReference type="OMA" id="WTHIDAL"/>
<dbReference type="InterPro" id="IPR000917">
    <property type="entry name" value="Sulfatase_N"/>
</dbReference>
<dbReference type="GO" id="GO:0005539">
    <property type="term" value="F:glycosaminoglycan binding"/>
    <property type="evidence" value="ECO:0007669"/>
    <property type="project" value="TreeGrafter"/>
</dbReference>
<dbReference type="GO" id="GO:0030203">
    <property type="term" value="P:glycosaminoglycan metabolic process"/>
    <property type="evidence" value="ECO:0007669"/>
    <property type="project" value="InterPro"/>
</dbReference>
<evidence type="ECO:0000313" key="6">
    <source>
        <dbReference type="Proteomes" id="UP000030651"/>
    </source>
</evidence>
<evidence type="ECO:0000259" key="4">
    <source>
        <dbReference type="Pfam" id="PF00884"/>
    </source>
</evidence>
<protein>
    <recommendedName>
        <fullName evidence="4">Sulfatase N-terminal domain-containing protein</fullName>
    </recommendedName>
</protein>
<dbReference type="GeneID" id="19273670"/>
<organism evidence="5 6">
    <name type="scientific">Pestalotiopsis fici (strain W106-1 / CGMCC3.15140)</name>
    <dbReference type="NCBI Taxonomy" id="1229662"/>
    <lineage>
        <taxon>Eukaryota</taxon>
        <taxon>Fungi</taxon>
        <taxon>Dikarya</taxon>
        <taxon>Ascomycota</taxon>
        <taxon>Pezizomycotina</taxon>
        <taxon>Sordariomycetes</taxon>
        <taxon>Xylariomycetidae</taxon>
        <taxon>Amphisphaeriales</taxon>
        <taxon>Sporocadaceae</taxon>
        <taxon>Pestalotiopsis</taxon>
    </lineage>
</organism>
<dbReference type="Gene3D" id="3.40.720.10">
    <property type="entry name" value="Alkaline Phosphatase, subunit A"/>
    <property type="match status" value="1"/>
</dbReference>
<evidence type="ECO:0000256" key="1">
    <source>
        <dbReference type="ARBA" id="ARBA00008779"/>
    </source>
</evidence>
<dbReference type="AlphaFoldDB" id="W3WYF5"/>
<dbReference type="PIRSF" id="PIRSF036666">
    <property type="entry name" value="G6S"/>
    <property type="match status" value="1"/>
</dbReference>
<feature type="chain" id="PRO_5004834394" description="Sulfatase N-terminal domain-containing protein" evidence="3">
    <location>
        <begin position="20"/>
        <end position="623"/>
    </location>
</feature>
<dbReference type="SUPFAM" id="SSF53649">
    <property type="entry name" value="Alkaline phosphatase-like"/>
    <property type="match status" value="1"/>
</dbReference>
<evidence type="ECO:0000256" key="3">
    <source>
        <dbReference type="SAM" id="SignalP"/>
    </source>
</evidence>
<dbReference type="Proteomes" id="UP000030651">
    <property type="component" value="Unassembled WGS sequence"/>
</dbReference>
<dbReference type="PANTHER" id="PTHR43108">
    <property type="entry name" value="N-ACETYLGLUCOSAMINE-6-SULFATASE FAMILY MEMBER"/>
    <property type="match status" value="1"/>
</dbReference>
<dbReference type="GO" id="GO:0008449">
    <property type="term" value="F:N-acetylglucosamine-6-sulfatase activity"/>
    <property type="evidence" value="ECO:0007669"/>
    <property type="project" value="InterPro"/>
</dbReference>
<dbReference type="Pfam" id="PF00884">
    <property type="entry name" value="Sulfatase"/>
    <property type="match status" value="1"/>
</dbReference>
<dbReference type="eggNOG" id="KOG3731">
    <property type="taxonomic scope" value="Eukaryota"/>
</dbReference>
<proteinExistence type="inferred from homology"/>
<dbReference type="RefSeq" id="XP_007835429.1">
    <property type="nucleotide sequence ID" value="XM_007837238.1"/>
</dbReference>
<dbReference type="CDD" id="cd16147">
    <property type="entry name" value="G6S"/>
    <property type="match status" value="1"/>
</dbReference>
<dbReference type="InParanoid" id="W3WYF5"/>
<keyword evidence="6" id="KW-1185">Reference proteome</keyword>
<evidence type="ECO:0000313" key="5">
    <source>
        <dbReference type="EMBL" id="ETS78804.1"/>
    </source>
</evidence>
<accession>W3WYF5</accession>
<reference evidence="6" key="1">
    <citation type="journal article" date="2015" name="BMC Genomics">
        <title>Genomic and transcriptomic analysis of the endophytic fungus Pestalotiopsis fici reveals its lifestyle and high potential for synthesis of natural products.</title>
        <authorList>
            <person name="Wang X."/>
            <person name="Zhang X."/>
            <person name="Liu L."/>
            <person name="Xiang M."/>
            <person name="Wang W."/>
            <person name="Sun X."/>
            <person name="Che Y."/>
            <person name="Guo L."/>
            <person name="Liu G."/>
            <person name="Guo L."/>
            <person name="Wang C."/>
            <person name="Yin W.B."/>
            <person name="Stadler M."/>
            <person name="Zhang X."/>
            <person name="Liu X."/>
        </authorList>
    </citation>
    <scope>NUCLEOTIDE SEQUENCE [LARGE SCALE GENOMIC DNA]</scope>
    <source>
        <strain evidence="6">W106-1 / CGMCC3.15140</strain>
    </source>
</reference>
<gene>
    <name evidence="5" type="ORF">PFICI_08657</name>
</gene>
<feature type="domain" description="Sulfatase N-terminal" evidence="4">
    <location>
        <begin position="22"/>
        <end position="362"/>
    </location>
</feature>
<name>W3WYF5_PESFW</name>
<feature type="signal peptide" evidence="3">
    <location>
        <begin position="1"/>
        <end position="19"/>
    </location>
</feature>
<feature type="modified residue" description="3-oxoalanine (Cys)" evidence="2">
    <location>
        <position position="66"/>
    </location>
</feature>
<dbReference type="HOGENOM" id="CLU_006332_4_0_1"/>
<keyword evidence="3" id="KW-0732">Signal</keyword>
<dbReference type="OrthoDB" id="96314at2759"/>
<dbReference type="InterPro" id="IPR012251">
    <property type="entry name" value="GlcNAc_6-SO4ase"/>
</dbReference>
<evidence type="ECO:0000256" key="2">
    <source>
        <dbReference type="PIRSR" id="PIRSR036666-50"/>
    </source>
</evidence>
<dbReference type="KEGG" id="pfy:PFICI_08657"/>
<dbReference type="EMBL" id="KI912114">
    <property type="protein sequence ID" value="ETS78804.1"/>
    <property type="molecule type" value="Genomic_DNA"/>
</dbReference>
<dbReference type="InterPro" id="IPR017850">
    <property type="entry name" value="Alkaline_phosphatase_core_sf"/>
</dbReference>
<dbReference type="PANTHER" id="PTHR43108:SF8">
    <property type="entry name" value="SD21168P"/>
    <property type="match status" value="1"/>
</dbReference>
<dbReference type="STRING" id="1229662.W3WYF5"/>
<sequence length="623" mass="69516">MSRSLRALLGLSLAGLSLAAQPNILVIFTDDQDLHLDSTMYQPILQREFTEKGTSFTNHFCTVAQCCPSRASLLRGQAAHNTNITYVLSPGGNYDKWLTAAEDDDYLPHWMVDAGYNAEYLGKFMNGYNIHNYATAPKGWTHIDALVDPYTYQYNNVVMSSDGGTPVAYHGYHQTDIIRTKALDRLDYLTSQEKPFYLTIAPTSPHFSGHLGIPIPLARHFDAYPDAKVPRNPNFNPDDEYTVQKPSYLKDLDQFGAINITGLDTWYKARIQALQGIDEIINDVVAKLEDKGVLDNTYLIYTSDNGYHLGQHRMPGGKALPYREDTNLPFFVRGPGVPANVTSSSPSVHLDLAPTFLDLAGVDTKEWPAILDGRSLLSTWLNPLVERAACRAAEDDDVREIINVEFWGPQQPENFANNSYANNSYKTLRIVNSGGSGGSADLSSYLYSRWCTNETELYDTAADPWELTNLALSPDAETSRLMARLNALLLATKSCADVTCRNPWRLLQPSYRAQVAPLQDLEIRSLEEAMDVQYDDFFAGIPQVAFQECLDIQFRPNEGPYWPENATLGEDHRLPTDNFVSSSSEAVVEVEGNAVFQGTWAQRNVTLAEIMTSARNLTAEELQ</sequence>